<evidence type="ECO:0000313" key="3">
    <source>
        <dbReference type="Proteomes" id="UP001608902"/>
    </source>
</evidence>
<evidence type="ECO:0000313" key="2">
    <source>
        <dbReference type="EMBL" id="MFH4979147.1"/>
    </source>
</evidence>
<keyword evidence="3" id="KW-1185">Reference proteome</keyword>
<protein>
    <submittedName>
        <fullName evidence="2">Uncharacterized protein</fullName>
    </submittedName>
</protein>
<reference evidence="2 3" key="1">
    <citation type="submission" date="2024-08" db="EMBL/GenBank/DDBJ databases">
        <title>Gnathostoma spinigerum genome.</title>
        <authorList>
            <person name="Gonzalez-Bertolin B."/>
            <person name="Monzon S."/>
            <person name="Zaballos A."/>
            <person name="Jimenez P."/>
            <person name="Dekumyoy P."/>
            <person name="Varona S."/>
            <person name="Cuesta I."/>
            <person name="Sumanam S."/>
            <person name="Adisakwattana P."/>
            <person name="Gasser R.B."/>
            <person name="Hernandez-Gonzalez A."/>
            <person name="Young N.D."/>
            <person name="Perteguer M.J."/>
        </authorList>
    </citation>
    <scope>NUCLEOTIDE SEQUENCE [LARGE SCALE GENOMIC DNA]</scope>
    <source>
        <strain evidence="2">AL3</strain>
        <tissue evidence="2">Liver</tissue>
    </source>
</reference>
<organism evidence="2 3">
    <name type="scientific">Gnathostoma spinigerum</name>
    <dbReference type="NCBI Taxonomy" id="75299"/>
    <lineage>
        <taxon>Eukaryota</taxon>
        <taxon>Metazoa</taxon>
        <taxon>Ecdysozoa</taxon>
        <taxon>Nematoda</taxon>
        <taxon>Chromadorea</taxon>
        <taxon>Rhabditida</taxon>
        <taxon>Spirurina</taxon>
        <taxon>Gnathostomatomorpha</taxon>
        <taxon>Gnathostomatoidea</taxon>
        <taxon>Gnathostomatidae</taxon>
        <taxon>Gnathostoma</taxon>
    </lineage>
</organism>
<dbReference type="Proteomes" id="UP001608902">
    <property type="component" value="Unassembled WGS sequence"/>
</dbReference>
<feature type="region of interest" description="Disordered" evidence="1">
    <location>
        <begin position="1940"/>
        <end position="1979"/>
    </location>
</feature>
<dbReference type="Gene3D" id="3.90.1290.10">
    <property type="entry name" value="Plakin repeat"/>
    <property type="match status" value="9"/>
</dbReference>
<evidence type="ECO:0000256" key="1">
    <source>
        <dbReference type="SAM" id="MobiDB-lite"/>
    </source>
</evidence>
<dbReference type="SMART" id="SM00250">
    <property type="entry name" value="PLEC"/>
    <property type="match status" value="17"/>
</dbReference>
<dbReference type="InterPro" id="IPR001101">
    <property type="entry name" value="Plectin_repeat"/>
</dbReference>
<feature type="region of interest" description="Disordered" evidence="1">
    <location>
        <begin position="1790"/>
        <end position="1811"/>
    </location>
</feature>
<proteinExistence type="predicted"/>
<feature type="compositionally biased region" description="Low complexity" evidence="1">
    <location>
        <begin position="1794"/>
        <end position="1808"/>
    </location>
</feature>
<dbReference type="InterPro" id="IPR035915">
    <property type="entry name" value="Plakin_repeat_sf"/>
</dbReference>
<name>A0ABD6ERG0_9BILA</name>
<dbReference type="SUPFAM" id="SSF75399">
    <property type="entry name" value="Plakin repeat"/>
    <property type="match status" value="11"/>
</dbReference>
<dbReference type="EMBL" id="JBGFUD010003899">
    <property type="protein sequence ID" value="MFH4979147.1"/>
    <property type="molecule type" value="Genomic_DNA"/>
</dbReference>
<sequence length="1979" mass="218017">MRLLPVELFLVCFQGPPVLHFSHGDQLQAAFNEGEIENFEMVDSVPDVAKIAEHEDEMQMYQEETITKTQFYEMEGVLHKQTGEILTFVEAVRQGLLDLHSGGGEFFDIVSGARISLEKAAELGYIDGSFNEVLKRHHGIFHPETHESLSLLEAIQIGLYDPDIRQIRDINTGEVLQMYDCISRGIVSLDTQHRLIKIGVLKLPPMSLENCLEQGVVNPETGEFTGKYTRETLTLKDALYNGYIQLGGRVTSPMIAITLTDAIQLGLINSNTGEFVDKRSGEKITLRDAVSKQNSLLNLHIPEIVRTDEGTRVTLAEAIVRNAINTRQCNFTDLQQRQSMSLSEAYSKDFIQKPMTLTEIYGKGLIDSTGKFIDGGTKRRYTLLEAIAAGLLDPEVRHIVDPDAKDVISMIEALERGLLSPEGKIVLLKDQKVFTIPEAVHEGLLSKRVRHSIFDVKGIKNTVTNENMSFNEAVEAGAIILRAERIVNLATKDSYLLGECADKGVIDPMLHELLSTKIGIIDEGGSEMTVFRAVVKGLIDPTKAVFLDLITNRELTPKEAHDQNLMSLRGAIRLSALFDIHPSLIAPVKKDCRKKRIRRPGRHIDLAADQVKVTLAEAMKQGLIDSRTQRFRQGDTEMSLQDALSQGLVDPSSEWIVPSKIGGVGPTIEEKTSESVVETSQQLAPKIYPDKSLDESVTSVRRVKKTETTAVGGPGGVSVYRAVTGGRDTVEVPSDGFHIKEAERKGYINLSNGSVKPPGTGRTITLEEAFELGIINPKCILVLDSKSGKSYTGLEAIRQNIMDKNGFVTIAGIRRSMQEAIEAAVIHVEPEPPTPISSSGKKIIQFPQGVGRVMSFRPVGHPVIEESEQSWSFDATRGDLVDHLSGERLTLDDALHRGKIDAEDLRVMDSLTGREMTFQEAEKWGIIDEKNHYYFDKRENKRYSLAEAAQQHRVYPTGGVPENAADAVRTSVKIQRRTEVSRKEALAVGTGSEDTLSKVIALGWYNPEVGRFTHPETGKEMTLKEAILKGLFNPYDTTVIDRRSNRELSLLEAIQENIVDDTLATVRDTSTGRSFNLSEALKEGLLKGGGTSESFDTGLVTGKLDLTTGRYSLDENISVPLNDAISRNLIDERSVIVHDPATGEELTYQEAIRRAVVNPREGVVYNKLTSQAIDFPHALSTGILTGTAMKSTPTPSRPRLVEQKLELTPYVQPVKVMEQAVSHDVRGVGSDRQEMVDLGGGKQVMVKVIKGEGGIERGEYVDPSSGMKFTIQLHGDPYVTETKTTVKSTAQVQSVELEPHAEFVGIDKIRDKRNGRIMSLQEAQRVGIARVDKKGKQTTRTYSVFRSNIQNAITKGVVDAHGEKISLADAIRAKIIDIRSLTYVNPKSGEALSLAQAANMGLLDVTLSEILPKGVCHPASGEKISVADAVDLNIINPRTGEVSNPFTNEKLNWIDILKSVYASLTMEGIYDPSKGYGVPVTSALIEGLIDPKTNSYCNIITGDKITLEEASRKGLIDSDTFRSVTEPFLVDYRTKRKLNLIEAVNAGLIDPRNRTVQVDQNIIIPVARAIEEGKIPRSIGEKLKRVDKMTFAEALGKGLIDVAQNKFIDPDSGRQMTINDAIGEGFIDTGNVEAMEGGDERNLTNVLYSEEFDEHSGRIRDKKSGLYLTFRVAVDRDVIDGDSLLHDLESGQTMTIREALSREVVDSDGKYILKSGGKVSLKKAVDSGIVALIASPMMAAQAVTEAVKRRDAEGYKFRIEAVDDHRMSTGEPKFREEQTIIKLSSPHRMEPGLSVRVRPSSDPSSSGGERVRSLIDDPQALADLQHEFLDNLSRQSFDVEERLIENPATSYKMSVREAAESGLLDVVTGEIVHPSSGRRYSIPRAVHMRMMDSDTAKHLMESLNISLEEIQSGGPLSSPITLSPGHTGIKTWTKTISWHGQPSELRQSKTDPLAPYTSYGSSITSSQSTSDATLWARRD</sequence>
<comment type="caution">
    <text evidence="2">The sequence shown here is derived from an EMBL/GenBank/DDBJ whole genome shotgun (WGS) entry which is preliminary data.</text>
</comment>
<accession>A0ABD6ERG0</accession>
<gene>
    <name evidence="2" type="ORF">AB6A40_005856</name>
</gene>
<feature type="compositionally biased region" description="Low complexity" evidence="1">
    <location>
        <begin position="1957"/>
        <end position="1973"/>
    </location>
</feature>